<keyword evidence="3" id="KW-1185">Reference proteome</keyword>
<dbReference type="STRING" id="1122146.IV53_GL000386"/>
<proteinExistence type="predicted"/>
<sequence length="181" mass="20923">MLEKFKAKIEKILNENRTNKEVDFDNQKLNVSQSQYLVTRAVVPDIPDILALKRVVCNSETIWTADAFEEAFQNREHKLYLVIRYEDQLVGFISCAFDRCAKTAHIMDLAVIPDYQKHGIARKLIEIVLLKAGSLKMVEVTATIAAYKDQIISIYTDLGFQIIPNDEEEYTYLKYEINQVK</sequence>
<reference evidence="2 3" key="1">
    <citation type="journal article" date="2015" name="Genome Announc.">
        <title>Expanding the biotechnology potential of lactobacilli through comparative genomics of 213 strains and associated genera.</title>
        <authorList>
            <person name="Sun Z."/>
            <person name="Harris H.M."/>
            <person name="McCann A."/>
            <person name="Guo C."/>
            <person name="Argimon S."/>
            <person name="Zhang W."/>
            <person name="Yang X."/>
            <person name="Jeffery I.B."/>
            <person name="Cooney J.C."/>
            <person name="Kagawa T.F."/>
            <person name="Liu W."/>
            <person name="Song Y."/>
            <person name="Salvetti E."/>
            <person name="Wrobel A."/>
            <person name="Rasinkangas P."/>
            <person name="Parkhill J."/>
            <person name="Rea M.C."/>
            <person name="O'Sullivan O."/>
            <person name="Ritari J."/>
            <person name="Douillard F.P."/>
            <person name="Paul Ross R."/>
            <person name="Yang R."/>
            <person name="Briner A.E."/>
            <person name="Felis G.E."/>
            <person name="de Vos W.M."/>
            <person name="Barrangou R."/>
            <person name="Klaenhammer T.R."/>
            <person name="Caufield P.W."/>
            <person name="Cui Y."/>
            <person name="Zhang H."/>
            <person name="O'Toole P.W."/>
        </authorList>
    </citation>
    <scope>NUCLEOTIDE SEQUENCE [LARGE SCALE GENOMIC DNA]</scope>
    <source>
        <strain evidence="2 3">DSM 22408</strain>
    </source>
</reference>
<evidence type="ECO:0000259" key="1">
    <source>
        <dbReference type="PROSITE" id="PS51186"/>
    </source>
</evidence>
<dbReference type="RefSeq" id="WP_027106839.1">
    <property type="nucleotide sequence ID" value="NZ_JQBZ01000025.1"/>
</dbReference>
<dbReference type="InterPro" id="IPR000182">
    <property type="entry name" value="GNAT_dom"/>
</dbReference>
<dbReference type="Proteomes" id="UP000051500">
    <property type="component" value="Unassembled WGS sequence"/>
</dbReference>
<dbReference type="PATRIC" id="fig|1122146.4.peg.398"/>
<dbReference type="OrthoDB" id="9794566at2"/>
<name>A0A0R2KKY1_9LACO</name>
<dbReference type="Pfam" id="PF00583">
    <property type="entry name" value="Acetyltransf_1"/>
    <property type="match status" value="1"/>
</dbReference>
<dbReference type="Gene3D" id="3.40.630.30">
    <property type="match status" value="1"/>
</dbReference>
<dbReference type="CDD" id="cd04301">
    <property type="entry name" value="NAT_SF"/>
    <property type="match status" value="1"/>
</dbReference>
<evidence type="ECO:0000313" key="2">
    <source>
        <dbReference type="EMBL" id="KRN88422.1"/>
    </source>
</evidence>
<gene>
    <name evidence="2" type="ORF">IV53_GL000386</name>
</gene>
<organism evidence="2 3">
    <name type="scientific">Ligilactobacillus ceti DSM 22408</name>
    <dbReference type="NCBI Taxonomy" id="1122146"/>
    <lineage>
        <taxon>Bacteria</taxon>
        <taxon>Bacillati</taxon>
        <taxon>Bacillota</taxon>
        <taxon>Bacilli</taxon>
        <taxon>Lactobacillales</taxon>
        <taxon>Lactobacillaceae</taxon>
        <taxon>Ligilactobacillus</taxon>
    </lineage>
</organism>
<dbReference type="GO" id="GO:0016747">
    <property type="term" value="F:acyltransferase activity, transferring groups other than amino-acyl groups"/>
    <property type="evidence" value="ECO:0007669"/>
    <property type="project" value="InterPro"/>
</dbReference>
<dbReference type="EMBL" id="JQBZ01000025">
    <property type="protein sequence ID" value="KRN88422.1"/>
    <property type="molecule type" value="Genomic_DNA"/>
</dbReference>
<evidence type="ECO:0000313" key="3">
    <source>
        <dbReference type="Proteomes" id="UP000051500"/>
    </source>
</evidence>
<dbReference type="PROSITE" id="PS51186">
    <property type="entry name" value="GNAT"/>
    <property type="match status" value="1"/>
</dbReference>
<dbReference type="AlphaFoldDB" id="A0A0R2KKY1"/>
<accession>A0A0R2KKY1</accession>
<comment type="caution">
    <text evidence="2">The sequence shown here is derived from an EMBL/GenBank/DDBJ whole genome shotgun (WGS) entry which is preliminary data.</text>
</comment>
<protein>
    <recommendedName>
        <fullName evidence="1">N-acetyltransferase domain-containing protein</fullName>
    </recommendedName>
</protein>
<dbReference type="SUPFAM" id="SSF55729">
    <property type="entry name" value="Acyl-CoA N-acyltransferases (Nat)"/>
    <property type="match status" value="1"/>
</dbReference>
<dbReference type="eggNOG" id="COG0456">
    <property type="taxonomic scope" value="Bacteria"/>
</dbReference>
<feature type="domain" description="N-acetyltransferase" evidence="1">
    <location>
        <begin position="37"/>
        <end position="178"/>
    </location>
</feature>
<dbReference type="InterPro" id="IPR016181">
    <property type="entry name" value="Acyl_CoA_acyltransferase"/>
</dbReference>